<accession>A0A934UQQ8</accession>
<keyword evidence="3" id="KW-1185">Reference proteome</keyword>
<dbReference type="Gene3D" id="3.30.450.40">
    <property type="match status" value="1"/>
</dbReference>
<sequence>MLDPLPTAAFEATRSIAREDLHGVLASLNARVPFRFTGVYRFDGALLCNVALFDRLSPVVPRGADAPLGETYCAITGRMNDALLVSDGRRDPRYPWMRANAVISYCGVPIRSDAGTPLGTLCHFDLAAWPAQGDEAGYLLCIADLFRHCLD</sequence>
<evidence type="ECO:0000313" key="2">
    <source>
        <dbReference type="EMBL" id="MBK0392380.1"/>
    </source>
</evidence>
<name>A0A934UQQ8_9BURK</name>
<protein>
    <submittedName>
        <fullName evidence="2">GAF domain-containing protein</fullName>
    </submittedName>
</protein>
<dbReference type="InterPro" id="IPR029016">
    <property type="entry name" value="GAF-like_dom_sf"/>
</dbReference>
<comment type="caution">
    <text evidence="2">The sequence shown here is derived from an EMBL/GenBank/DDBJ whole genome shotgun (WGS) entry which is preliminary data.</text>
</comment>
<dbReference type="SUPFAM" id="SSF55781">
    <property type="entry name" value="GAF domain-like"/>
    <property type="match status" value="1"/>
</dbReference>
<evidence type="ECO:0000313" key="3">
    <source>
        <dbReference type="Proteomes" id="UP000617041"/>
    </source>
</evidence>
<proteinExistence type="predicted"/>
<dbReference type="InterPro" id="IPR003018">
    <property type="entry name" value="GAF"/>
</dbReference>
<dbReference type="EMBL" id="JAEDAO010000001">
    <property type="protein sequence ID" value="MBK0392380.1"/>
    <property type="molecule type" value="Genomic_DNA"/>
</dbReference>
<dbReference type="Proteomes" id="UP000617041">
    <property type="component" value="Unassembled WGS sequence"/>
</dbReference>
<organism evidence="2 3">
    <name type="scientific">Ramlibacter algicola</name>
    <dbReference type="NCBI Taxonomy" id="2795217"/>
    <lineage>
        <taxon>Bacteria</taxon>
        <taxon>Pseudomonadati</taxon>
        <taxon>Pseudomonadota</taxon>
        <taxon>Betaproteobacteria</taxon>
        <taxon>Burkholderiales</taxon>
        <taxon>Comamonadaceae</taxon>
        <taxon>Ramlibacter</taxon>
    </lineage>
</organism>
<dbReference type="Pfam" id="PF01590">
    <property type="entry name" value="GAF"/>
    <property type="match status" value="1"/>
</dbReference>
<gene>
    <name evidence="2" type="ORF">I8E28_07240</name>
</gene>
<dbReference type="RefSeq" id="WP_200787319.1">
    <property type="nucleotide sequence ID" value="NZ_JAEDAO010000001.1"/>
</dbReference>
<feature type="domain" description="GAF" evidence="1">
    <location>
        <begin position="60"/>
        <end position="135"/>
    </location>
</feature>
<dbReference type="AlphaFoldDB" id="A0A934UQQ8"/>
<evidence type="ECO:0000259" key="1">
    <source>
        <dbReference type="Pfam" id="PF01590"/>
    </source>
</evidence>
<reference evidence="2" key="1">
    <citation type="submission" date="2020-12" db="EMBL/GenBank/DDBJ databases">
        <title>Ramlibacter sp. nov., isolated from a freshwater alga, Cryptomonas.</title>
        <authorList>
            <person name="Kim H.M."/>
            <person name="Jeon C.O."/>
        </authorList>
    </citation>
    <scope>NUCLEOTIDE SEQUENCE</scope>
    <source>
        <strain evidence="2">CrO1</strain>
    </source>
</reference>